<evidence type="ECO:0000313" key="3">
    <source>
        <dbReference type="Proteomes" id="UP000604046"/>
    </source>
</evidence>
<comment type="caution">
    <text evidence="2">The sequence shown here is derived from an EMBL/GenBank/DDBJ whole genome shotgun (WGS) entry which is preliminary data.</text>
</comment>
<gene>
    <name evidence="2" type="ORF">SNAT2548_LOCUS13872</name>
</gene>
<keyword evidence="3" id="KW-1185">Reference proteome</keyword>
<dbReference type="Proteomes" id="UP000604046">
    <property type="component" value="Unassembled WGS sequence"/>
</dbReference>
<name>A0A812MEN2_9DINO</name>
<dbReference type="EMBL" id="CAJNDS010001524">
    <property type="protein sequence ID" value="CAE7263707.1"/>
    <property type="molecule type" value="Genomic_DNA"/>
</dbReference>
<evidence type="ECO:0000256" key="1">
    <source>
        <dbReference type="SAM" id="MobiDB-lite"/>
    </source>
</evidence>
<organism evidence="2 3">
    <name type="scientific">Symbiodinium natans</name>
    <dbReference type="NCBI Taxonomy" id="878477"/>
    <lineage>
        <taxon>Eukaryota</taxon>
        <taxon>Sar</taxon>
        <taxon>Alveolata</taxon>
        <taxon>Dinophyceae</taxon>
        <taxon>Suessiales</taxon>
        <taxon>Symbiodiniaceae</taxon>
        <taxon>Symbiodinium</taxon>
    </lineage>
</organism>
<proteinExistence type="predicted"/>
<protein>
    <submittedName>
        <fullName evidence="2">Uncharacterized protein</fullName>
    </submittedName>
</protein>
<feature type="region of interest" description="Disordered" evidence="1">
    <location>
        <begin position="82"/>
        <end position="102"/>
    </location>
</feature>
<feature type="compositionally biased region" description="Low complexity" evidence="1">
    <location>
        <begin position="84"/>
        <end position="96"/>
    </location>
</feature>
<sequence>MPVSEAPEQRQSRRAAVRTICRLSTALASPEKLGKMSAGSCWQSASYNFARNALVVRGEELQLLEDTVQQYESAVGRALNFSDAPEPSASEPSAAALPVREGPEGASPAFRIHGADVQLTFNKTSWRAPFEQCTETWFSSGGTLLVAQFQEWAMEILPPKFREPNKHISLTLEESCRAAEGTSRVHLHAQITFERRIDRTSVADFMFDGELNKARGPHVAVSRNRSHFYVYCTKVGTLWSFTNYWPFVDYEVQPHWLMGWWATGKLTNEQYKGYLRRCKRSYRTLLQNFESVVQAEKAAQLTEYREAVAQVLSLARLPFRCVDDPLFSNLQAFLDQFHWATDRYKIYALQGHSQAAKTSFVKSLFAKPFVVTIQGQDVLNLQAFEYGHHDALILDNLVDWSLILQYRALLQANVDLHRLGESATGIYAYSVFLWAVPICITLDADVNCALFYASDWLQANVYLDVLPHGAKCYIEGERPRVRMTDVPQLRRSP</sequence>
<dbReference type="OrthoDB" id="406818at2759"/>
<evidence type="ECO:0000313" key="2">
    <source>
        <dbReference type="EMBL" id="CAE7263707.1"/>
    </source>
</evidence>
<reference evidence="2" key="1">
    <citation type="submission" date="2021-02" db="EMBL/GenBank/DDBJ databases">
        <authorList>
            <person name="Dougan E. K."/>
            <person name="Rhodes N."/>
            <person name="Thang M."/>
            <person name="Chan C."/>
        </authorList>
    </citation>
    <scope>NUCLEOTIDE SEQUENCE</scope>
</reference>
<accession>A0A812MEN2</accession>
<dbReference type="AlphaFoldDB" id="A0A812MEN2"/>